<evidence type="ECO:0000256" key="5">
    <source>
        <dbReference type="ARBA" id="ARBA00023125"/>
    </source>
</evidence>
<keyword evidence="10" id="KW-1185">Reference proteome</keyword>
<evidence type="ECO:0000256" key="6">
    <source>
        <dbReference type="ARBA" id="ARBA00023204"/>
    </source>
</evidence>
<dbReference type="Proteomes" id="UP000545507">
    <property type="component" value="Unassembled WGS sequence"/>
</dbReference>
<dbReference type="GO" id="GO:0000724">
    <property type="term" value="P:double-strand break repair via homologous recombination"/>
    <property type="evidence" value="ECO:0007669"/>
    <property type="project" value="TreeGrafter"/>
</dbReference>
<dbReference type="InterPro" id="IPR010994">
    <property type="entry name" value="RuvA_2-like"/>
</dbReference>
<keyword evidence="5" id="KW-0238">DNA-binding</keyword>
<evidence type="ECO:0000256" key="3">
    <source>
        <dbReference type="ARBA" id="ARBA00022763"/>
    </source>
</evidence>
<keyword evidence="6" id="KW-0234">DNA repair</keyword>
<evidence type="ECO:0000256" key="1">
    <source>
        <dbReference type="ARBA" id="ARBA00022722"/>
    </source>
</evidence>
<dbReference type="GO" id="GO:1901255">
    <property type="term" value="P:nucleotide-excision repair involved in interstrand cross-link repair"/>
    <property type="evidence" value="ECO:0007669"/>
    <property type="project" value="TreeGrafter"/>
</dbReference>
<dbReference type="AlphaFoldDB" id="A0A7Y8KY93"/>
<dbReference type="Pfam" id="PF14520">
    <property type="entry name" value="HHH_5"/>
    <property type="match status" value="1"/>
</dbReference>
<dbReference type="SMART" id="SM00278">
    <property type="entry name" value="HhH1"/>
    <property type="match status" value="2"/>
</dbReference>
<dbReference type="SUPFAM" id="SSF52980">
    <property type="entry name" value="Restriction endonuclease-like"/>
    <property type="match status" value="1"/>
</dbReference>
<reference evidence="9 10" key="1">
    <citation type="submission" date="2019-09" db="EMBL/GenBank/DDBJ databases">
        <title>Hydrogenophaga aromatica sp. nov., isolated from a para-xylene-degrading enrichment culture.</title>
        <authorList>
            <person name="Tancsics A."/>
            <person name="Banerjee S."/>
        </authorList>
    </citation>
    <scope>NUCLEOTIDE SEQUENCE [LARGE SCALE GENOMIC DNA]</scope>
    <source>
        <strain evidence="9 10">D2P1</strain>
    </source>
</reference>
<dbReference type="PANTHER" id="PTHR10150:SF0">
    <property type="entry name" value="DNA REPAIR ENDONUCLEASE XPF"/>
    <property type="match status" value="1"/>
</dbReference>
<dbReference type="CDD" id="cd20075">
    <property type="entry name" value="XPF_nuclease_XPF_arch"/>
    <property type="match status" value="1"/>
</dbReference>
<keyword evidence="2" id="KW-0255">Endonuclease</keyword>
<name>A0A7Y8KY93_9BURK</name>
<accession>A0A7Y8KY93</accession>
<gene>
    <name evidence="9" type="ORF">F3K02_12505</name>
</gene>
<organism evidence="9 10">
    <name type="scientific">Hydrogenophaga aromaticivorans</name>
    <dbReference type="NCBI Taxonomy" id="2610898"/>
    <lineage>
        <taxon>Bacteria</taxon>
        <taxon>Pseudomonadati</taxon>
        <taxon>Pseudomonadota</taxon>
        <taxon>Betaproteobacteria</taxon>
        <taxon>Burkholderiales</taxon>
        <taxon>Comamonadaceae</taxon>
        <taxon>Hydrogenophaga</taxon>
    </lineage>
</organism>
<feature type="domain" description="Helix-hairpin-helix DNA-binding motif class 1" evidence="7">
    <location>
        <begin position="162"/>
        <end position="181"/>
    </location>
</feature>
<keyword evidence="1" id="KW-0540">Nuclease</keyword>
<dbReference type="GO" id="GO:0003684">
    <property type="term" value="F:damaged DNA binding"/>
    <property type="evidence" value="ECO:0007669"/>
    <property type="project" value="TreeGrafter"/>
</dbReference>
<dbReference type="Pfam" id="PF02732">
    <property type="entry name" value="ERCC4"/>
    <property type="match status" value="1"/>
</dbReference>
<evidence type="ECO:0000256" key="2">
    <source>
        <dbReference type="ARBA" id="ARBA00022759"/>
    </source>
</evidence>
<comment type="caution">
    <text evidence="9">The sequence shown here is derived from an EMBL/GenBank/DDBJ whole genome shotgun (WGS) entry which is preliminary data.</text>
</comment>
<evidence type="ECO:0000259" key="7">
    <source>
        <dbReference type="SMART" id="SM00278"/>
    </source>
</evidence>
<dbReference type="PANTHER" id="PTHR10150">
    <property type="entry name" value="DNA REPAIR ENDONUCLEASE XPF"/>
    <property type="match status" value="1"/>
</dbReference>
<protein>
    <submittedName>
        <fullName evidence="9">Uncharacterized protein</fullName>
    </submittedName>
</protein>
<evidence type="ECO:0000313" key="9">
    <source>
        <dbReference type="EMBL" id="NWF46066.1"/>
    </source>
</evidence>
<dbReference type="InterPro" id="IPR003583">
    <property type="entry name" value="Hlx-hairpin-Hlx_DNA-bd_motif"/>
</dbReference>
<dbReference type="EMBL" id="VYGV01000011">
    <property type="protein sequence ID" value="NWF46066.1"/>
    <property type="molecule type" value="Genomic_DNA"/>
</dbReference>
<evidence type="ECO:0000313" key="10">
    <source>
        <dbReference type="Proteomes" id="UP000545507"/>
    </source>
</evidence>
<feature type="domain" description="ERCC4" evidence="8">
    <location>
        <begin position="10"/>
        <end position="89"/>
    </location>
</feature>
<proteinExistence type="predicted"/>
<dbReference type="SMART" id="SM00891">
    <property type="entry name" value="ERCC4"/>
    <property type="match status" value="1"/>
</dbReference>
<dbReference type="SUPFAM" id="SSF47781">
    <property type="entry name" value="RuvA domain 2-like"/>
    <property type="match status" value="1"/>
</dbReference>
<dbReference type="InterPro" id="IPR011335">
    <property type="entry name" value="Restrct_endonuc-II-like"/>
</dbReference>
<dbReference type="GO" id="GO:0000014">
    <property type="term" value="F:single-stranded DNA endodeoxyribonuclease activity"/>
    <property type="evidence" value="ECO:0007669"/>
    <property type="project" value="TreeGrafter"/>
</dbReference>
<evidence type="ECO:0000256" key="4">
    <source>
        <dbReference type="ARBA" id="ARBA00022801"/>
    </source>
</evidence>
<feature type="domain" description="Helix-hairpin-helix DNA-binding motif class 1" evidence="7">
    <location>
        <begin position="194"/>
        <end position="213"/>
    </location>
</feature>
<dbReference type="GO" id="GO:0003697">
    <property type="term" value="F:single-stranded DNA binding"/>
    <property type="evidence" value="ECO:0007669"/>
    <property type="project" value="TreeGrafter"/>
</dbReference>
<dbReference type="Gene3D" id="3.40.50.10130">
    <property type="match status" value="1"/>
</dbReference>
<sequence length="231" mass="25000">MDEPIGASQMLFVDSRETRSLIPAMLKQAGVPFDMVEMPAGDYRLGPYLIERKTVNDLAASIFDGRLFEQAEAVCNSADRPMLLIEGDLASGQSQIQDESLYGAISSLTVFWGLQIIFMPSAAASARFLGRLHKHMTEGLGYEVATRVAKPKVAPDGAAAQYLVCGLPGVGPELARKLLTHFGSANGVFQASELDLRSCKGVGPSTARKIVEALEHRPTSFRSTKTAPDWR</sequence>
<dbReference type="RefSeq" id="WP_177135975.1">
    <property type="nucleotide sequence ID" value="NZ_VYGV01000011.1"/>
</dbReference>
<dbReference type="InterPro" id="IPR006166">
    <property type="entry name" value="ERCC4_domain"/>
</dbReference>
<keyword evidence="4" id="KW-0378">Hydrolase</keyword>
<keyword evidence="3" id="KW-0227">DNA damage</keyword>
<dbReference type="Gene3D" id="1.10.150.20">
    <property type="entry name" value="5' to 3' exonuclease, C-terminal subdomain"/>
    <property type="match status" value="1"/>
</dbReference>
<evidence type="ECO:0000259" key="8">
    <source>
        <dbReference type="SMART" id="SM00891"/>
    </source>
</evidence>